<accession>U2KDC7</accession>
<dbReference type="OrthoDB" id="9801633at2"/>
<evidence type="ECO:0000313" key="2">
    <source>
        <dbReference type="EMBL" id="ERJ96526.1"/>
    </source>
</evidence>
<dbReference type="NCBIfam" id="TIGR02893">
    <property type="entry name" value="spore_yabQ"/>
    <property type="match status" value="1"/>
</dbReference>
<evidence type="ECO:0000313" key="3">
    <source>
        <dbReference type="Proteomes" id="UP000016662"/>
    </source>
</evidence>
<protein>
    <submittedName>
        <fullName evidence="2">Putative spore cortex biosynthesis protein YabQ</fullName>
    </submittedName>
</protein>
<keyword evidence="1" id="KW-0812">Transmembrane</keyword>
<reference evidence="2 3" key="1">
    <citation type="submission" date="2013-07" db="EMBL/GenBank/DDBJ databases">
        <authorList>
            <person name="Weinstock G."/>
            <person name="Sodergren E."/>
            <person name="Wylie T."/>
            <person name="Fulton L."/>
            <person name="Fulton R."/>
            <person name="Fronick C."/>
            <person name="O'Laughlin M."/>
            <person name="Godfrey J."/>
            <person name="Miner T."/>
            <person name="Herter B."/>
            <person name="Appelbaum E."/>
            <person name="Cordes M."/>
            <person name="Lek S."/>
            <person name="Wollam A."/>
            <person name="Pepin K.H."/>
            <person name="Palsikar V.B."/>
            <person name="Mitreva M."/>
            <person name="Wilson R.K."/>
        </authorList>
    </citation>
    <scope>NUCLEOTIDE SEQUENCE [LARGE SCALE GENOMIC DNA]</scope>
    <source>
        <strain evidence="2 3">ATCC 27760</strain>
    </source>
</reference>
<feature type="transmembrane region" description="Helical" evidence="1">
    <location>
        <begin position="16"/>
        <end position="34"/>
    </location>
</feature>
<organism evidence="2 3">
    <name type="scientific">Ruminococcus callidus ATCC 27760</name>
    <dbReference type="NCBI Taxonomy" id="411473"/>
    <lineage>
        <taxon>Bacteria</taxon>
        <taxon>Bacillati</taxon>
        <taxon>Bacillota</taxon>
        <taxon>Clostridia</taxon>
        <taxon>Eubacteriales</taxon>
        <taxon>Oscillospiraceae</taxon>
        <taxon>Ruminococcus</taxon>
    </lineage>
</organism>
<dbReference type="eggNOG" id="ENOG50339JQ">
    <property type="taxonomic scope" value="Bacteria"/>
</dbReference>
<dbReference type="STRING" id="411473.RUMCAL_01104"/>
<comment type="caution">
    <text evidence="2">The sequence shown here is derived from an EMBL/GenBank/DDBJ whole genome shotgun (WGS) entry which is preliminary data.</text>
</comment>
<dbReference type="PATRIC" id="fig|411473.3.peg.906"/>
<dbReference type="AlphaFoldDB" id="U2KDC7"/>
<name>U2KDC7_9FIRM</name>
<evidence type="ECO:0000256" key="1">
    <source>
        <dbReference type="SAM" id="Phobius"/>
    </source>
</evidence>
<feature type="transmembrane region" description="Helical" evidence="1">
    <location>
        <begin position="77"/>
        <end position="110"/>
    </location>
</feature>
<dbReference type="Proteomes" id="UP000016662">
    <property type="component" value="Unassembled WGS sequence"/>
</dbReference>
<dbReference type="InterPro" id="IPR019074">
    <property type="entry name" value="YabQ"/>
</dbReference>
<proteinExistence type="predicted"/>
<keyword evidence="3" id="KW-1185">Reference proteome</keyword>
<keyword evidence="1" id="KW-0472">Membrane</keyword>
<feature type="transmembrane region" description="Helical" evidence="1">
    <location>
        <begin position="46"/>
        <end position="71"/>
    </location>
</feature>
<sequence>MMQLETFFTVPEQTRLLIFAVLLGIPLGVVFDVLRMLRLLLPHGKLAAALEDVAFLLLWAGALLCFSTVLARGEFRGYYVMSSVLGFLLYRCTLGCVTVPFLGRVLAGIFGSLRRLFRPLFHGVVRICTPLHRKFGHFAKLFRKASFFSHLPLQRDRKMLYNDSGILKRKAALSWQRKQKRKKSGHA</sequence>
<dbReference type="Pfam" id="PF09578">
    <property type="entry name" value="Spore_YabQ"/>
    <property type="match status" value="1"/>
</dbReference>
<dbReference type="HOGENOM" id="CLU_113225_1_1_9"/>
<gene>
    <name evidence="2" type="ORF">RUMCAL_01104</name>
</gene>
<dbReference type="RefSeq" id="WP_021682565.1">
    <property type="nucleotide sequence ID" value="NZ_KI260426.1"/>
</dbReference>
<keyword evidence="1" id="KW-1133">Transmembrane helix</keyword>
<dbReference type="EMBL" id="AWVF01000130">
    <property type="protein sequence ID" value="ERJ96526.1"/>
    <property type="molecule type" value="Genomic_DNA"/>
</dbReference>